<sequence length="109" mass="12346">MLLIPCPNCGPRDETEFRYGGQAHVAYPENPAELSDREWAEYLFYRDNPKGAFAERWLHSTSCRQWFNMLRDTSTYEIQAVYPMGQLRPAAGPTAPILPTPVSPEGAVK</sequence>
<accession>A0ABR8UVK0</accession>
<dbReference type="Proteomes" id="UP000609874">
    <property type="component" value="Unassembled WGS sequence"/>
</dbReference>
<protein>
    <submittedName>
        <fullName evidence="1">Sarcosine oxidase subunit delta</fullName>
    </submittedName>
</protein>
<dbReference type="EMBL" id="JACSQD010000006">
    <property type="protein sequence ID" value="MBD7996420.1"/>
    <property type="molecule type" value="Genomic_DNA"/>
</dbReference>
<dbReference type="Pfam" id="PF04267">
    <property type="entry name" value="SoxD"/>
    <property type="match status" value="1"/>
</dbReference>
<keyword evidence="2" id="KW-1185">Reference proteome</keyword>
<organism evidence="1 2">
    <name type="scientific">Arthrobacter gallicola</name>
    <dbReference type="NCBI Taxonomy" id="2762225"/>
    <lineage>
        <taxon>Bacteria</taxon>
        <taxon>Bacillati</taxon>
        <taxon>Actinomycetota</taxon>
        <taxon>Actinomycetes</taxon>
        <taxon>Micrococcales</taxon>
        <taxon>Micrococcaceae</taxon>
        <taxon>Arthrobacter</taxon>
    </lineage>
</organism>
<gene>
    <name evidence="1" type="ORF">H9639_14050</name>
</gene>
<dbReference type="Gene3D" id="3.30.2270.10">
    <property type="entry name" value="Folate-binding superfamily"/>
    <property type="match status" value="1"/>
</dbReference>
<name>A0ABR8UVK0_9MICC</name>
<evidence type="ECO:0000313" key="1">
    <source>
        <dbReference type="EMBL" id="MBD7996420.1"/>
    </source>
</evidence>
<reference evidence="1 2" key="1">
    <citation type="submission" date="2020-08" db="EMBL/GenBank/DDBJ databases">
        <title>A Genomic Blueprint of the Chicken Gut Microbiome.</title>
        <authorList>
            <person name="Gilroy R."/>
            <person name="Ravi A."/>
            <person name="Getino M."/>
            <person name="Pursley I."/>
            <person name="Horton D.L."/>
            <person name="Alikhan N.-F."/>
            <person name="Baker D."/>
            <person name="Gharbi K."/>
            <person name="Hall N."/>
            <person name="Watson M."/>
            <person name="Adriaenssens E.M."/>
            <person name="Foster-Nyarko E."/>
            <person name="Jarju S."/>
            <person name="Secka A."/>
            <person name="Antonio M."/>
            <person name="Oren A."/>
            <person name="Chaudhuri R."/>
            <person name="La Ragione R.M."/>
            <person name="Hildebrand F."/>
            <person name="Pallen M.J."/>
        </authorList>
    </citation>
    <scope>NUCLEOTIDE SEQUENCE [LARGE SCALE GENOMIC DNA]</scope>
    <source>
        <strain evidence="1 2">Sa2CUA1</strain>
    </source>
</reference>
<proteinExistence type="predicted"/>
<evidence type="ECO:0000313" key="2">
    <source>
        <dbReference type="Proteomes" id="UP000609874"/>
    </source>
</evidence>
<dbReference type="NCBIfam" id="TIGR01374">
    <property type="entry name" value="soxD"/>
    <property type="match status" value="1"/>
</dbReference>
<dbReference type="InterPro" id="IPR006279">
    <property type="entry name" value="SoxD"/>
</dbReference>
<dbReference type="RefSeq" id="WP_191808687.1">
    <property type="nucleotide sequence ID" value="NZ_JACSQD010000006.1"/>
</dbReference>
<comment type="caution">
    <text evidence="1">The sequence shown here is derived from an EMBL/GenBank/DDBJ whole genome shotgun (WGS) entry which is preliminary data.</text>
</comment>
<dbReference type="InterPro" id="IPR038561">
    <property type="entry name" value="SoxD_sf"/>
</dbReference>